<keyword evidence="1" id="KW-0812">Transmembrane</keyword>
<feature type="transmembrane region" description="Helical" evidence="1">
    <location>
        <begin position="56"/>
        <end position="79"/>
    </location>
</feature>
<gene>
    <name evidence="2" type="ORF">JOC31_001306</name>
</gene>
<dbReference type="Pfam" id="PF05975">
    <property type="entry name" value="EcsB"/>
    <property type="match status" value="2"/>
</dbReference>
<comment type="caution">
    <text evidence="2">The sequence shown here is derived from an EMBL/GenBank/DDBJ whole genome shotgun (WGS) entry which is preliminary data.</text>
</comment>
<keyword evidence="1" id="KW-0472">Membrane</keyword>
<name>A0ABS2PM19_9STRE</name>
<keyword evidence="1" id="KW-1133">Transmembrane helix</keyword>
<feature type="transmembrane region" description="Helical" evidence="1">
    <location>
        <begin position="255"/>
        <end position="276"/>
    </location>
</feature>
<protein>
    <submittedName>
        <fullName evidence="2">ABC-2 type transport system permease protein</fullName>
    </submittedName>
</protein>
<dbReference type="EMBL" id="JAFBEI010000025">
    <property type="protein sequence ID" value="MBM7636485.1"/>
    <property type="molecule type" value="Genomic_DNA"/>
</dbReference>
<evidence type="ECO:0000313" key="3">
    <source>
        <dbReference type="Proteomes" id="UP000809081"/>
    </source>
</evidence>
<feature type="transmembrane region" description="Helical" evidence="1">
    <location>
        <begin position="106"/>
        <end position="125"/>
    </location>
</feature>
<feature type="transmembrane region" description="Helical" evidence="1">
    <location>
        <begin position="131"/>
        <end position="147"/>
    </location>
</feature>
<dbReference type="PIRSF" id="PIRSF037259">
    <property type="entry name" value="EcsB_ABC"/>
    <property type="match status" value="1"/>
</dbReference>
<evidence type="ECO:0000256" key="1">
    <source>
        <dbReference type="SAM" id="Phobius"/>
    </source>
</evidence>
<sequence length="345" mass="40432">MIKELLARRRWQFHQQCMGYLRYVLNDHFVLVLVFLLGFILYQYSQLLKHFPSQPILLLVIVSLLLLVTSFMGAVACYLEEADAHFLLPKEYDVRVGLQASFKRSFFFWSCLQLVVVVLVAPIYLAAKLPLVSLFGIYLLLLAIRIYRLRSLYKRLLPKERLDWQTVIRYEKARKQKVLTFFALFTKVKGLSTTMKPRPYLNVFLRALKLEHGRTWLHLYSRAFLRNGDYFSLSLRLFGLGLVSMLLIKPVFIASVIAGLFNYLLLFQLIGLFTVYDYQLMTQLYPVAATVKITNFKQLMRSLFYSVTLLEVICGLFHWSSLVLLIWSVVLIELYLPRKLNKLID</sequence>
<evidence type="ECO:0000313" key="2">
    <source>
        <dbReference type="EMBL" id="MBM7636485.1"/>
    </source>
</evidence>
<feature type="transmembrane region" description="Helical" evidence="1">
    <location>
        <begin position="303"/>
        <end position="336"/>
    </location>
</feature>
<dbReference type="InterPro" id="IPR010288">
    <property type="entry name" value="EcsB_ABC"/>
</dbReference>
<organism evidence="2 3">
    <name type="scientific">Streptococcus saliviloxodontae</name>
    <dbReference type="NCBI Taxonomy" id="1349416"/>
    <lineage>
        <taxon>Bacteria</taxon>
        <taxon>Bacillati</taxon>
        <taxon>Bacillota</taxon>
        <taxon>Bacilli</taxon>
        <taxon>Lactobacillales</taxon>
        <taxon>Streptococcaceae</taxon>
        <taxon>Streptococcus</taxon>
    </lineage>
</organism>
<proteinExistence type="predicted"/>
<reference evidence="2 3" key="1">
    <citation type="submission" date="2021-01" db="EMBL/GenBank/DDBJ databases">
        <title>Genomic Encyclopedia of Type Strains, Phase IV (KMG-IV): sequencing the most valuable type-strain genomes for metagenomic binning, comparative biology and taxonomic classification.</title>
        <authorList>
            <person name="Goeker M."/>
        </authorList>
    </citation>
    <scope>NUCLEOTIDE SEQUENCE [LARGE SCALE GENOMIC DNA]</scope>
    <source>
        <strain evidence="2 3">DSM 27513</strain>
    </source>
</reference>
<keyword evidence="3" id="KW-1185">Reference proteome</keyword>
<feature type="transmembrane region" description="Helical" evidence="1">
    <location>
        <begin position="20"/>
        <end position="44"/>
    </location>
</feature>
<dbReference type="RefSeq" id="WP_205017359.1">
    <property type="nucleotide sequence ID" value="NZ_JAFBEI010000025.1"/>
</dbReference>
<feature type="transmembrane region" description="Helical" evidence="1">
    <location>
        <begin position="230"/>
        <end position="248"/>
    </location>
</feature>
<accession>A0ABS2PM19</accession>
<dbReference type="Proteomes" id="UP000809081">
    <property type="component" value="Unassembled WGS sequence"/>
</dbReference>